<evidence type="ECO:0000313" key="1">
    <source>
        <dbReference type="EMBL" id="GBP77031.1"/>
    </source>
</evidence>
<dbReference type="AlphaFoldDB" id="A0A4C1YKU1"/>
<organism evidence="1 2">
    <name type="scientific">Eumeta variegata</name>
    <name type="common">Bagworm moth</name>
    <name type="synonym">Eumeta japonica</name>
    <dbReference type="NCBI Taxonomy" id="151549"/>
    <lineage>
        <taxon>Eukaryota</taxon>
        <taxon>Metazoa</taxon>
        <taxon>Ecdysozoa</taxon>
        <taxon>Arthropoda</taxon>
        <taxon>Hexapoda</taxon>
        <taxon>Insecta</taxon>
        <taxon>Pterygota</taxon>
        <taxon>Neoptera</taxon>
        <taxon>Endopterygota</taxon>
        <taxon>Lepidoptera</taxon>
        <taxon>Glossata</taxon>
        <taxon>Ditrysia</taxon>
        <taxon>Tineoidea</taxon>
        <taxon>Psychidae</taxon>
        <taxon>Oiketicinae</taxon>
        <taxon>Eumeta</taxon>
    </lineage>
</organism>
<sequence>MFYYELAPARGSVCVDVDLIRSYFTPSSLSLSMNHDSSRGPALNPSPLSPCAHCSMSRTIALLPHVAAVIALVFMVEVEGARVAKAVLMMQVALCHSGRRSGRRLRNQLLRSADRLIWWLEFRSLAY</sequence>
<accession>A0A4C1YKU1</accession>
<comment type="caution">
    <text evidence="1">The sequence shown here is derived from an EMBL/GenBank/DDBJ whole genome shotgun (WGS) entry which is preliminary data.</text>
</comment>
<dbReference type="EMBL" id="BGZK01001315">
    <property type="protein sequence ID" value="GBP77031.1"/>
    <property type="molecule type" value="Genomic_DNA"/>
</dbReference>
<gene>
    <name evidence="1" type="ORF">EVAR_53676_1</name>
</gene>
<keyword evidence="2" id="KW-1185">Reference proteome</keyword>
<reference evidence="1 2" key="1">
    <citation type="journal article" date="2019" name="Commun. Biol.">
        <title>The bagworm genome reveals a unique fibroin gene that provides high tensile strength.</title>
        <authorList>
            <person name="Kono N."/>
            <person name="Nakamura H."/>
            <person name="Ohtoshi R."/>
            <person name="Tomita M."/>
            <person name="Numata K."/>
            <person name="Arakawa K."/>
        </authorList>
    </citation>
    <scope>NUCLEOTIDE SEQUENCE [LARGE SCALE GENOMIC DNA]</scope>
</reference>
<evidence type="ECO:0000313" key="2">
    <source>
        <dbReference type="Proteomes" id="UP000299102"/>
    </source>
</evidence>
<proteinExistence type="predicted"/>
<dbReference type="Proteomes" id="UP000299102">
    <property type="component" value="Unassembled WGS sequence"/>
</dbReference>
<name>A0A4C1YKU1_EUMVA</name>
<protein>
    <submittedName>
        <fullName evidence="1">Uncharacterized protein</fullName>
    </submittedName>
</protein>